<dbReference type="InterPro" id="IPR013785">
    <property type="entry name" value="Aldolase_TIM"/>
</dbReference>
<evidence type="ECO:0000256" key="3">
    <source>
        <dbReference type="ARBA" id="ARBA00022553"/>
    </source>
</evidence>
<dbReference type="SUPFAM" id="SSF51690">
    <property type="entry name" value="Nicotinate/Quinolinate PRTase C-terminal domain-like"/>
    <property type="match status" value="1"/>
</dbReference>
<proteinExistence type="predicted"/>
<evidence type="ECO:0000313" key="8">
    <source>
        <dbReference type="EMBL" id="PIE34744.1"/>
    </source>
</evidence>
<dbReference type="InterPro" id="IPR007229">
    <property type="entry name" value="Nic_PRibTrfase-Fam"/>
</dbReference>
<dbReference type="AlphaFoldDB" id="A0A2G6KGE7"/>
<keyword evidence="4" id="KW-0436">Ligase</keyword>
<evidence type="ECO:0000256" key="4">
    <source>
        <dbReference type="ARBA" id="ARBA00022598"/>
    </source>
</evidence>
<dbReference type="UniPathway" id="UPA00253">
    <property type="reaction ID" value="UER00457"/>
</dbReference>
<keyword evidence="8" id="KW-0808">Transferase</keyword>
<comment type="caution">
    <text evidence="8">The sequence shown here is derived from an EMBL/GenBank/DDBJ whole genome shotgun (WGS) entry which is preliminary data.</text>
</comment>
<keyword evidence="8" id="KW-0328">Glycosyltransferase</keyword>
<dbReference type="InterPro" id="IPR022412">
    <property type="entry name" value="Quinolinate_PRibosylTrfase_N"/>
</dbReference>
<comment type="catalytic activity">
    <reaction evidence="6">
        <text>5-phospho-alpha-D-ribose 1-diphosphate + nicotinate + ATP + H2O = nicotinate beta-D-ribonucleotide + ADP + phosphate + diphosphate</text>
        <dbReference type="Rhea" id="RHEA:36163"/>
        <dbReference type="ChEBI" id="CHEBI:15377"/>
        <dbReference type="ChEBI" id="CHEBI:30616"/>
        <dbReference type="ChEBI" id="CHEBI:32544"/>
        <dbReference type="ChEBI" id="CHEBI:33019"/>
        <dbReference type="ChEBI" id="CHEBI:43474"/>
        <dbReference type="ChEBI" id="CHEBI:57502"/>
        <dbReference type="ChEBI" id="CHEBI:58017"/>
        <dbReference type="ChEBI" id="CHEBI:456216"/>
        <dbReference type="EC" id="6.3.4.21"/>
    </reaction>
</comment>
<comment type="pathway">
    <text evidence="1">Cofactor biosynthesis; NAD(+) biosynthesis; nicotinate D-ribonucleotide from nicotinate: step 1/1.</text>
</comment>
<dbReference type="Gene3D" id="3.90.1170.20">
    <property type="entry name" value="Quinolinate phosphoribosyl transferase, N-terminal domain"/>
    <property type="match status" value="1"/>
</dbReference>
<feature type="domain" description="Quinolinate phosphoribosyl transferase N-terminal" evidence="7">
    <location>
        <begin position="131"/>
        <end position="170"/>
    </location>
</feature>
<evidence type="ECO:0000256" key="1">
    <source>
        <dbReference type="ARBA" id="ARBA00004952"/>
    </source>
</evidence>
<evidence type="ECO:0000256" key="5">
    <source>
        <dbReference type="ARBA" id="ARBA00022642"/>
    </source>
</evidence>
<dbReference type="GO" id="GO:0004516">
    <property type="term" value="F:nicotinate phosphoribosyltransferase activity"/>
    <property type="evidence" value="ECO:0007669"/>
    <property type="project" value="UniProtKB-EC"/>
</dbReference>
<dbReference type="GO" id="GO:0009435">
    <property type="term" value="P:NAD+ biosynthetic process"/>
    <property type="evidence" value="ECO:0007669"/>
    <property type="project" value="UniProtKB-UniPathway"/>
</dbReference>
<organism evidence="8 9">
    <name type="scientific">candidate division KSB3 bacterium</name>
    <dbReference type="NCBI Taxonomy" id="2044937"/>
    <lineage>
        <taxon>Bacteria</taxon>
        <taxon>candidate division KSB3</taxon>
    </lineage>
</organism>
<dbReference type="InterPro" id="IPR037128">
    <property type="entry name" value="Quinolinate_PRibosylTase_N_sf"/>
</dbReference>
<reference evidence="8 9" key="1">
    <citation type="submission" date="2017-10" db="EMBL/GenBank/DDBJ databases">
        <title>Novel microbial diversity and functional potential in the marine mammal oral microbiome.</title>
        <authorList>
            <person name="Dudek N.K."/>
            <person name="Sun C.L."/>
            <person name="Burstein D."/>
            <person name="Kantor R.S."/>
            <person name="Aliaga Goltsman D.S."/>
            <person name="Bik E.M."/>
            <person name="Thomas B.C."/>
            <person name="Banfield J.F."/>
            <person name="Relman D.A."/>
        </authorList>
    </citation>
    <scope>NUCLEOTIDE SEQUENCE [LARGE SCALE GENOMIC DNA]</scope>
    <source>
        <strain evidence="8">DOLJORAL78_47_16</strain>
    </source>
</reference>
<dbReference type="Proteomes" id="UP000230821">
    <property type="component" value="Unassembled WGS sequence"/>
</dbReference>
<dbReference type="GO" id="GO:0016763">
    <property type="term" value="F:pentosyltransferase activity"/>
    <property type="evidence" value="ECO:0007669"/>
    <property type="project" value="InterPro"/>
</dbReference>
<evidence type="ECO:0000313" key="9">
    <source>
        <dbReference type="Proteomes" id="UP000230821"/>
    </source>
</evidence>
<evidence type="ECO:0000256" key="2">
    <source>
        <dbReference type="ARBA" id="ARBA00013236"/>
    </source>
</evidence>
<name>A0A2G6KGE7_9BACT</name>
<dbReference type="EC" id="6.3.4.21" evidence="2"/>
<sequence>MVKTRLNPQVFKVPIDKIRAGYYSDKYFLRVSQILRKEQYSPNVLYQFFVRKPAIVVGLDEALAILKYCTGYYEDEKQADRLYQELREIQYKLYSASPNGDEEEILQLSADRYKIRQQLNHLWVNCRDRIEVKALYDGDRVEPWEPLMTIEGPQQYFAYLETILLGVIARPTATATATAKVVKAARGKPILFFPARFDHFWVQATDGYAAMKAGAFGVSTDANADYWGIEGLGTIPHALIGSYRGSTSEACLAFDRQIDDNVNRIALVDWDNDCIGTTLDVIKAYAKAYYGSEDPGHWPEVVGPGARKLWGVRFDTGGSLRDKSVVPQNKWSLGVCPELVYRARQVFDEYGLQKLNILVSGGFDAKRIEMFENLALPVDSYGVGSSLFKDKIDVTADVVEVEGKHCAKIGRNAGNFERLTLVG</sequence>
<dbReference type="SUPFAM" id="SSF54675">
    <property type="entry name" value="Nicotinate/Quinolinate PRTase N-terminal domain-like"/>
    <property type="match status" value="1"/>
</dbReference>
<dbReference type="InterPro" id="IPR053190">
    <property type="entry name" value="NAPRTase-like"/>
</dbReference>
<keyword evidence="5" id="KW-0662">Pyridine nucleotide biosynthesis</keyword>
<accession>A0A2G6KGE7</accession>
<keyword evidence="3" id="KW-0597">Phosphoprotein</keyword>
<dbReference type="Pfam" id="PF02749">
    <property type="entry name" value="QRPTase_N"/>
    <property type="match status" value="1"/>
</dbReference>
<dbReference type="EMBL" id="PDSK01000077">
    <property type="protein sequence ID" value="PIE34744.1"/>
    <property type="molecule type" value="Genomic_DNA"/>
</dbReference>
<gene>
    <name evidence="8" type="ORF">CSA56_06915</name>
</gene>
<dbReference type="PANTHER" id="PTHR43202">
    <property type="entry name" value="NICOTINATE-NUCLEOTIDE PYROPHOSPHORYLASE"/>
    <property type="match status" value="1"/>
</dbReference>
<evidence type="ECO:0000256" key="6">
    <source>
        <dbReference type="ARBA" id="ARBA00048668"/>
    </source>
</evidence>
<dbReference type="Gene3D" id="3.20.20.70">
    <property type="entry name" value="Aldolase class I"/>
    <property type="match status" value="1"/>
</dbReference>
<dbReference type="PIRSF" id="PIRSF000484">
    <property type="entry name" value="NAPRT"/>
    <property type="match status" value="1"/>
</dbReference>
<dbReference type="PANTHER" id="PTHR43202:SF1">
    <property type="entry name" value="NICOTINATE PHOSPHORIBOSYLTRANSFERASE"/>
    <property type="match status" value="1"/>
</dbReference>
<evidence type="ECO:0000259" key="7">
    <source>
        <dbReference type="Pfam" id="PF02749"/>
    </source>
</evidence>
<dbReference type="InterPro" id="IPR036068">
    <property type="entry name" value="Nicotinate_pribotase-like_C"/>
</dbReference>
<protein>
    <recommendedName>
        <fullName evidence="2">nicotinate phosphoribosyltransferase</fullName>
        <ecNumber evidence="2">6.3.4.21</ecNumber>
    </recommendedName>
</protein>